<accession>A0AA86PF24</accession>
<organism evidence="1">
    <name type="scientific">Hexamita inflata</name>
    <dbReference type="NCBI Taxonomy" id="28002"/>
    <lineage>
        <taxon>Eukaryota</taxon>
        <taxon>Metamonada</taxon>
        <taxon>Diplomonadida</taxon>
        <taxon>Hexamitidae</taxon>
        <taxon>Hexamitinae</taxon>
        <taxon>Hexamita</taxon>
    </lineage>
</organism>
<proteinExistence type="predicted"/>
<evidence type="ECO:0000313" key="3">
    <source>
        <dbReference type="Proteomes" id="UP001642409"/>
    </source>
</evidence>
<dbReference type="EMBL" id="CATOUU010000646">
    <property type="protein sequence ID" value="CAI9937418.1"/>
    <property type="molecule type" value="Genomic_DNA"/>
</dbReference>
<name>A0AA86PF24_9EUKA</name>
<gene>
    <name evidence="1" type="ORF">HINF_LOCUS25063</name>
    <name evidence="2" type="ORF">HINF_LOCUS33709</name>
</gene>
<keyword evidence="3" id="KW-1185">Reference proteome</keyword>
<protein>
    <submittedName>
        <fullName evidence="2">Hypothetical_protein</fullName>
    </submittedName>
</protein>
<dbReference type="Proteomes" id="UP001642409">
    <property type="component" value="Unassembled WGS sequence"/>
</dbReference>
<evidence type="ECO:0000313" key="1">
    <source>
        <dbReference type="EMBL" id="CAI9937418.1"/>
    </source>
</evidence>
<comment type="caution">
    <text evidence="1">The sequence shown here is derived from an EMBL/GenBank/DDBJ whole genome shotgun (WGS) entry which is preliminary data.</text>
</comment>
<reference evidence="2 3" key="2">
    <citation type="submission" date="2024-07" db="EMBL/GenBank/DDBJ databases">
        <authorList>
            <person name="Akdeniz Z."/>
        </authorList>
    </citation>
    <scope>NUCLEOTIDE SEQUENCE [LARGE SCALE GENOMIC DNA]</scope>
</reference>
<dbReference type="AlphaFoldDB" id="A0AA86PF24"/>
<sequence length="456" mass="52599">MRVFMFGNVHHKHVKPKFKEVYNCLSKRRPYYETGACVVKCTTGSYHVVSGATQSLVLRVVPTMYLIRQMIIRSNVQTRVQTIFRFLILANAWLDACLERIKSFRASRKLQFANQAALSMLTQPTATQSNAFLHVRQTHLIPTPVFVQPVVLLVLINSTGSFVCQDACANYFIVNASNSEFQAVRRQLSSGPNAEQSIVRRWMYNGCSIQRSFFLCSQMFNRAYEASGSDLICVSSCSGMYITNTSNQNSKKCITVCPSDVLITKPARVVKCNDWIISRCFWGYSIFSVKSRTNYVFNTSNDNSKQCLDTCPDDLPFSDSGKCVARCMSGAYQVFSSLSQTLVCQSSCTLRFQHNQQQLEAMPFFMSVRLTLFRRRSLFSPLYFWKLLKQHRFFRLSRRVCKLFHRKCFELEFQAVRRQLSSGPNAEQSIVRRWMYNRCSIQRSFFLRSPMFNRGV</sequence>
<dbReference type="EMBL" id="CAXDID020000118">
    <property type="protein sequence ID" value="CAL6030832.1"/>
    <property type="molecule type" value="Genomic_DNA"/>
</dbReference>
<evidence type="ECO:0000313" key="2">
    <source>
        <dbReference type="EMBL" id="CAL6030832.1"/>
    </source>
</evidence>
<reference evidence="1" key="1">
    <citation type="submission" date="2023-06" db="EMBL/GenBank/DDBJ databases">
        <authorList>
            <person name="Kurt Z."/>
        </authorList>
    </citation>
    <scope>NUCLEOTIDE SEQUENCE</scope>
</reference>